<dbReference type="PRINTS" id="PR00813">
    <property type="entry name" value="BCTERIALGSPG"/>
</dbReference>
<dbReference type="PANTHER" id="PTHR30093:SF47">
    <property type="entry name" value="TYPE IV PILUS NON-CORE MINOR PILIN PILE"/>
    <property type="match status" value="1"/>
</dbReference>
<dbReference type="EMBL" id="CP071793">
    <property type="protein sequence ID" value="QTD54144.1"/>
    <property type="molecule type" value="Genomic_DNA"/>
</dbReference>
<keyword evidence="4" id="KW-1185">Reference proteome</keyword>
<dbReference type="PROSITE" id="PS00409">
    <property type="entry name" value="PROKAR_NTER_METHYL"/>
    <property type="match status" value="1"/>
</dbReference>
<dbReference type="Pfam" id="PF07963">
    <property type="entry name" value="N_methyl"/>
    <property type="match status" value="1"/>
</dbReference>
<keyword evidence="2" id="KW-1133">Transmembrane helix</keyword>
<dbReference type="KEGG" id="scor:J3U87_16990"/>
<dbReference type="Gene3D" id="3.30.700.10">
    <property type="entry name" value="Glycoprotein, Type 4 Pilin"/>
    <property type="match status" value="1"/>
</dbReference>
<evidence type="ECO:0000256" key="1">
    <source>
        <dbReference type="ARBA" id="ARBA00022481"/>
    </source>
</evidence>
<accession>A0A8A4TYH7</accession>
<protein>
    <submittedName>
        <fullName evidence="3">Prepilin-type N-terminal cleavage/methylation domain-containing protein</fullName>
    </submittedName>
</protein>
<keyword evidence="2" id="KW-0812">Transmembrane</keyword>
<dbReference type="InterPro" id="IPR012902">
    <property type="entry name" value="N_methyl_site"/>
</dbReference>
<keyword evidence="1" id="KW-0488">Methylation</keyword>
<evidence type="ECO:0000313" key="4">
    <source>
        <dbReference type="Proteomes" id="UP000663929"/>
    </source>
</evidence>
<organism evidence="3 4">
    <name type="scientific">Sulfidibacter corallicola</name>
    <dbReference type="NCBI Taxonomy" id="2818388"/>
    <lineage>
        <taxon>Bacteria</taxon>
        <taxon>Pseudomonadati</taxon>
        <taxon>Acidobacteriota</taxon>
        <taxon>Holophagae</taxon>
        <taxon>Acanthopleuribacterales</taxon>
        <taxon>Acanthopleuribacteraceae</taxon>
        <taxon>Sulfidibacter</taxon>
    </lineage>
</organism>
<name>A0A8A4TYH7_SULCO</name>
<dbReference type="InterPro" id="IPR000983">
    <property type="entry name" value="Bac_GSPG_pilin"/>
</dbReference>
<keyword evidence="2" id="KW-0472">Membrane</keyword>
<dbReference type="InterPro" id="IPR045584">
    <property type="entry name" value="Pilin-like"/>
</dbReference>
<dbReference type="GO" id="GO:0015628">
    <property type="term" value="P:protein secretion by the type II secretion system"/>
    <property type="evidence" value="ECO:0007669"/>
    <property type="project" value="InterPro"/>
</dbReference>
<dbReference type="SUPFAM" id="SSF54523">
    <property type="entry name" value="Pili subunits"/>
    <property type="match status" value="1"/>
</dbReference>
<dbReference type="NCBIfam" id="TIGR02532">
    <property type="entry name" value="IV_pilin_GFxxxE"/>
    <property type="match status" value="1"/>
</dbReference>
<gene>
    <name evidence="3" type="ORF">J3U87_16990</name>
</gene>
<proteinExistence type="predicted"/>
<evidence type="ECO:0000313" key="3">
    <source>
        <dbReference type="EMBL" id="QTD54144.1"/>
    </source>
</evidence>
<dbReference type="GO" id="GO:0015627">
    <property type="term" value="C:type II protein secretion system complex"/>
    <property type="evidence" value="ECO:0007669"/>
    <property type="project" value="InterPro"/>
</dbReference>
<reference evidence="3" key="1">
    <citation type="submission" date="2021-03" db="EMBL/GenBank/DDBJ databases">
        <title>Acanthopleuribacteraceae sp. M133.</title>
        <authorList>
            <person name="Wang G."/>
        </authorList>
    </citation>
    <scope>NUCLEOTIDE SEQUENCE</scope>
    <source>
        <strain evidence="3">M133</strain>
    </source>
</reference>
<dbReference type="RefSeq" id="WP_237384243.1">
    <property type="nucleotide sequence ID" value="NZ_CP071793.1"/>
</dbReference>
<dbReference type="Proteomes" id="UP000663929">
    <property type="component" value="Chromosome"/>
</dbReference>
<dbReference type="AlphaFoldDB" id="A0A8A4TYH7"/>
<sequence>MQFHAYRKPVRSGFSLLELMVVLTILGLLAGIATSTHRNTAQKSRETVLRHNLAQIRMTLDEYNHDKGHYPEGLETLVDEGYLREIPRDPLTNSSETWTLIYESDFADEDSSYEPGLFDIKSGSPDRALDGTFYSEW</sequence>
<evidence type="ECO:0000256" key="2">
    <source>
        <dbReference type="SAM" id="Phobius"/>
    </source>
</evidence>
<dbReference type="PANTHER" id="PTHR30093">
    <property type="entry name" value="GENERAL SECRETION PATHWAY PROTEIN G"/>
    <property type="match status" value="1"/>
</dbReference>
<feature type="transmembrane region" description="Helical" evidence="2">
    <location>
        <begin position="12"/>
        <end position="33"/>
    </location>
</feature>